<evidence type="ECO:0000313" key="25">
    <source>
        <dbReference type="Proteomes" id="UP000198282"/>
    </source>
</evidence>
<dbReference type="PROSITE" id="PS51987">
    <property type="entry name" value="GS_CATALYTIC"/>
    <property type="match status" value="1"/>
</dbReference>
<evidence type="ECO:0000256" key="7">
    <source>
        <dbReference type="ARBA" id="ARBA00022553"/>
    </source>
</evidence>
<dbReference type="PROSITE" id="PS00181">
    <property type="entry name" value="GLNA_ATP"/>
    <property type="match status" value="1"/>
</dbReference>
<feature type="binding site" evidence="15">
    <location>
        <begin position="274"/>
        <end position="276"/>
    </location>
    <ligand>
        <name>ATP</name>
        <dbReference type="ChEBI" id="CHEBI:30616"/>
    </ligand>
</feature>
<dbReference type="Proteomes" id="UP000198282">
    <property type="component" value="Unassembled WGS sequence"/>
</dbReference>
<keyword evidence="10 15" id="KW-0547">Nucleotide-binding</keyword>
<evidence type="ECO:0000256" key="10">
    <source>
        <dbReference type="ARBA" id="ARBA00022741"/>
    </source>
</evidence>
<dbReference type="Gene3D" id="3.10.20.70">
    <property type="entry name" value="Glutamine synthetase, N-terminal domain"/>
    <property type="match status" value="1"/>
</dbReference>
<keyword evidence="12 16" id="KW-0460">Magnesium</keyword>
<protein>
    <recommendedName>
        <fullName evidence="5 21">Glutamine synthetase</fullName>
        <ecNumber evidence="4 21">6.3.1.2</ecNumber>
    </recommendedName>
</protein>
<feature type="binding site" evidence="14">
    <location>
        <position position="325"/>
    </location>
    <ligand>
        <name>L-glutamate</name>
        <dbReference type="ChEBI" id="CHEBI:29985"/>
    </ligand>
</feature>
<evidence type="ECO:0000256" key="9">
    <source>
        <dbReference type="ARBA" id="ARBA00022723"/>
    </source>
</evidence>
<evidence type="ECO:0000256" key="6">
    <source>
        <dbReference type="ARBA" id="ARBA00022490"/>
    </source>
</evidence>
<dbReference type="EMBL" id="FZOD01000001">
    <property type="protein sequence ID" value="SNR89872.1"/>
    <property type="molecule type" value="Genomic_DNA"/>
</dbReference>
<dbReference type="AlphaFoldDB" id="A0A239A364"/>
<dbReference type="GO" id="GO:0005524">
    <property type="term" value="F:ATP binding"/>
    <property type="evidence" value="ECO:0007669"/>
    <property type="project" value="UniProtKB-KW"/>
</dbReference>
<feature type="binding site" evidence="16">
    <location>
        <position position="134"/>
    </location>
    <ligand>
        <name>Mg(2+)</name>
        <dbReference type="ChEBI" id="CHEBI:18420"/>
        <label>1</label>
    </ligand>
</feature>
<accession>A0A239A364</accession>
<feature type="binding site" evidence="14">
    <location>
        <position position="331"/>
    </location>
    <ligand>
        <name>L-glutamate</name>
        <dbReference type="ChEBI" id="CHEBI:29985"/>
    </ligand>
</feature>
<feature type="domain" description="GS beta-grasp" evidence="22">
    <location>
        <begin position="15"/>
        <end position="99"/>
    </location>
</feature>
<dbReference type="GO" id="GO:0019740">
    <property type="term" value="P:nitrogen utilization"/>
    <property type="evidence" value="ECO:0007669"/>
    <property type="project" value="TreeGrafter"/>
</dbReference>
<dbReference type="Gene3D" id="3.30.590.10">
    <property type="entry name" value="Glutamine synthetase/guanido kinase, catalytic domain"/>
    <property type="match status" value="1"/>
</dbReference>
<feature type="binding site" evidence="14">
    <location>
        <position position="364"/>
    </location>
    <ligand>
        <name>L-glutamate</name>
        <dbReference type="ChEBI" id="CHEBI:29985"/>
    </ligand>
</feature>
<reference evidence="24 25" key="1">
    <citation type="submission" date="2017-06" db="EMBL/GenBank/DDBJ databases">
        <authorList>
            <person name="Kim H.J."/>
            <person name="Triplett B.A."/>
        </authorList>
    </citation>
    <scope>NUCLEOTIDE SEQUENCE [LARGE SCALE GENOMIC DNA]</scope>
    <source>
        <strain evidence="24 25">CGMCC 4.2132</strain>
    </source>
</reference>
<dbReference type="PROSITE" id="PS00180">
    <property type="entry name" value="GLNA_1"/>
    <property type="match status" value="1"/>
</dbReference>
<feature type="binding site" evidence="15">
    <location>
        <position position="357"/>
    </location>
    <ligand>
        <name>ATP</name>
        <dbReference type="ChEBI" id="CHEBI:30616"/>
    </ligand>
</feature>
<dbReference type="InterPro" id="IPR036651">
    <property type="entry name" value="Gln_synt_N_sf"/>
</dbReference>
<evidence type="ECO:0000256" key="1">
    <source>
        <dbReference type="ARBA" id="ARBA00004496"/>
    </source>
</evidence>
<feature type="binding site" evidence="16">
    <location>
        <position position="215"/>
    </location>
    <ligand>
        <name>Mg(2+)</name>
        <dbReference type="ChEBI" id="CHEBI:18420"/>
        <label>1</label>
    </ligand>
</feature>
<keyword evidence="25" id="KW-1185">Reference proteome</keyword>
<dbReference type="EC" id="6.3.1.2" evidence="4 21"/>
<evidence type="ECO:0000256" key="13">
    <source>
        <dbReference type="ARBA" id="ARBA00049436"/>
    </source>
</evidence>
<evidence type="ECO:0000256" key="16">
    <source>
        <dbReference type="PIRSR" id="PIRSR604809-3"/>
    </source>
</evidence>
<keyword evidence="8 21" id="KW-0436">Ligase</keyword>
<organism evidence="24 25">
    <name type="scientific">Streptosporangium subroseum</name>
    <dbReference type="NCBI Taxonomy" id="106412"/>
    <lineage>
        <taxon>Bacteria</taxon>
        <taxon>Bacillati</taxon>
        <taxon>Actinomycetota</taxon>
        <taxon>Actinomycetes</taxon>
        <taxon>Streptosporangiales</taxon>
        <taxon>Streptosporangiaceae</taxon>
        <taxon>Streptosporangium</taxon>
    </lineage>
</organism>
<sequence length="474" mass="53468">MFNSAEDVLKFIEDEGVQFVDVRFTDLPGTTHHFTFPTENFGAGVFTEGLMFDGSSIRGFQAIHESDMLLLPDPSTAVLDPFRQHKTLNINFFVHDPLTGEAYSRDPRNVARKAEEFLKGTGIADTIYFGPEAEFYIFDDVRFETNAHSSYYHIDSIEGAWNSGKAQEGGNLGYKPRFKGGYFPVPPMDHFTDLRSEMVRKLIEAGIDVEMQHHEVGTAGQAEIDFRFNTLLKAADTLMLYKYIVKSTAQKYGHTVTFMPKPIFGDNGSGMHCHQSLWKDGAPLFYDEVGYAGLSDTARYYIGGLLKHAPSLLAFTNPTVNSYHRLVPGYEAPVNLVYSQRNRSACIRIPITGSNPKAKRIEFRVPDPSCNPYFAFAAQLMAGIDGIRNKIEPVEPVDKDLYELPPEEARNIPQVPGSLPEVLAALEADHEYLLEGGVFTPDLIETWITYKRENEIDPIRLRPHPHEFELYYDV</sequence>
<dbReference type="SMART" id="SM01230">
    <property type="entry name" value="Gln-synt_C"/>
    <property type="match status" value="1"/>
</dbReference>
<evidence type="ECO:0000256" key="20">
    <source>
        <dbReference type="RuleBase" id="RU000387"/>
    </source>
</evidence>
<evidence type="ECO:0000259" key="22">
    <source>
        <dbReference type="PROSITE" id="PS51986"/>
    </source>
</evidence>
<dbReference type="NCBIfam" id="TIGR00653">
    <property type="entry name" value="GlnA"/>
    <property type="match status" value="1"/>
</dbReference>
<dbReference type="InterPro" id="IPR001637">
    <property type="entry name" value="Gln_synth_I_adenylation_site"/>
</dbReference>
<gene>
    <name evidence="24" type="ORF">SAMN05216276_100188</name>
</gene>
<dbReference type="InterPro" id="IPR004809">
    <property type="entry name" value="Gln_synth_I"/>
</dbReference>
<keyword evidence="11 15" id="KW-0067">ATP-binding</keyword>
<dbReference type="PANTHER" id="PTHR43407">
    <property type="entry name" value="GLUTAMINE SYNTHETASE"/>
    <property type="match status" value="1"/>
</dbReference>
<evidence type="ECO:0000256" key="3">
    <source>
        <dbReference type="ARBA" id="ARBA00011354"/>
    </source>
</evidence>
<name>A0A239A364_9ACTN</name>
<evidence type="ECO:0000313" key="24">
    <source>
        <dbReference type="EMBL" id="SNR89872.1"/>
    </source>
</evidence>
<evidence type="ECO:0000256" key="18">
    <source>
        <dbReference type="PROSITE-ProRule" id="PRU01330"/>
    </source>
</evidence>
<dbReference type="GO" id="GO:0005737">
    <property type="term" value="C:cytoplasm"/>
    <property type="evidence" value="ECO:0007669"/>
    <property type="project" value="UniProtKB-SubCell"/>
</dbReference>
<dbReference type="FunFam" id="3.30.590.10:FF:000001">
    <property type="entry name" value="Glutamine synthetase"/>
    <property type="match status" value="1"/>
</dbReference>
<comment type="catalytic activity">
    <reaction evidence="13 21">
        <text>L-glutamate + NH4(+) + ATP = L-glutamine + ADP + phosphate + H(+)</text>
        <dbReference type="Rhea" id="RHEA:16169"/>
        <dbReference type="ChEBI" id="CHEBI:15378"/>
        <dbReference type="ChEBI" id="CHEBI:28938"/>
        <dbReference type="ChEBI" id="CHEBI:29985"/>
        <dbReference type="ChEBI" id="CHEBI:30616"/>
        <dbReference type="ChEBI" id="CHEBI:43474"/>
        <dbReference type="ChEBI" id="CHEBI:58359"/>
        <dbReference type="ChEBI" id="CHEBI:456216"/>
        <dbReference type="EC" id="6.3.1.2"/>
    </reaction>
</comment>
<evidence type="ECO:0000256" key="14">
    <source>
        <dbReference type="PIRSR" id="PIRSR604809-1"/>
    </source>
</evidence>
<feature type="domain" description="GS catalytic" evidence="23">
    <location>
        <begin position="107"/>
        <end position="474"/>
    </location>
</feature>
<evidence type="ECO:0000256" key="11">
    <source>
        <dbReference type="ARBA" id="ARBA00022840"/>
    </source>
</evidence>
<feature type="binding site" evidence="15">
    <location>
        <position position="210"/>
    </location>
    <ligand>
        <name>ATP</name>
        <dbReference type="ChEBI" id="CHEBI:30616"/>
    </ligand>
</feature>
<feature type="binding site" evidence="16">
    <location>
        <position position="272"/>
    </location>
    <ligand>
        <name>Mg(2+)</name>
        <dbReference type="ChEBI" id="CHEBI:18420"/>
        <label>1</label>
    </ligand>
</feature>
<evidence type="ECO:0000256" key="19">
    <source>
        <dbReference type="RuleBase" id="RU000384"/>
    </source>
</evidence>
<keyword evidence="9 16" id="KW-0479">Metal-binding</keyword>
<feature type="binding site" evidence="14">
    <location>
        <begin position="267"/>
        <end position="268"/>
    </location>
    <ligand>
        <name>L-glutamate</name>
        <dbReference type="ChEBI" id="CHEBI:29985"/>
    </ligand>
</feature>
<dbReference type="SUPFAM" id="SSF54368">
    <property type="entry name" value="Glutamine synthetase, N-terminal domain"/>
    <property type="match status" value="1"/>
</dbReference>
<dbReference type="InterPro" id="IPR027302">
    <property type="entry name" value="Gln_synth_N_conserv_site"/>
</dbReference>
<feature type="binding site" evidence="16">
    <location>
        <position position="223"/>
    </location>
    <ligand>
        <name>Mg(2+)</name>
        <dbReference type="ChEBI" id="CHEBI:18420"/>
        <label>1</label>
    </ligand>
</feature>
<feature type="binding site" evidence="16">
    <location>
        <position position="362"/>
    </location>
    <ligand>
        <name>Mg(2+)</name>
        <dbReference type="ChEBI" id="CHEBI:18420"/>
        <label>1</label>
    </ligand>
</feature>
<comment type="cofactor">
    <cofactor evidence="16">
        <name>Mg(2+)</name>
        <dbReference type="ChEBI" id="CHEBI:18420"/>
    </cofactor>
    <text evidence="16">Binds 2 Mg(2+) ions per subunit.</text>
</comment>
<dbReference type="InterPro" id="IPR008146">
    <property type="entry name" value="Gln_synth_cat_dom"/>
</dbReference>
<comment type="similarity">
    <text evidence="2 18 19">Belongs to the glutamine synthetase family.</text>
</comment>
<dbReference type="GO" id="GO:0006542">
    <property type="term" value="P:glutamine biosynthetic process"/>
    <property type="evidence" value="ECO:0007669"/>
    <property type="project" value="InterPro"/>
</dbReference>
<dbReference type="GO" id="GO:0016020">
    <property type="term" value="C:membrane"/>
    <property type="evidence" value="ECO:0007669"/>
    <property type="project" value="TreeGrafter"/>
</dbReference>
<dbReference type="Pfam" id="PF03951">
    <property type="entry name" value="Gln-synt_N"/>
    <property type="match status" value="1"/>
</dbReference>
<evidence type="ECO:0000256" key="21">
    <source>
        <dbReference type="RuleBase" id="RU004356"/>
    </source>
</evidence>
<evidence type="ECO:0000256" key="8">
    <source>
        <dbReference type="ARBA" id="ARBA00022598"/>
    </source>
</evidence>
<feature type="modified residue" description="O-AMP-tyrosine" evidence="17">
    <location>
        <position position="402"/>
    </location>
</feature>
<comment type="subunit">
    <text evidence="3 20">Oligomer of 12 subunits arranged in the form of two hexagons.</text>
</comment>
<dbReference type="GO" id="GO:0046872">
    <property type="term" value="F:metal ion binding"/>
    <property type="evidence" value="ECO:0007669"/>
    <property type="project" value="UniProtKB-KW"/>
</dbReference>
<dbReference type="Pfam" id="PF00120">
    <property type="entry name" value="Gln-synt_C"/>
    <property type="match status" value="1"/>
</dbReference>
<evidence type="ECO:0000256" key="4">
    <source>
        <dbReference type="ARBA" id="ARBA00012937"/>
    </source>
</evidence>
<dbReference type="InterPro" id="IPR008147">
    <property type="entry name" value="Gln_synt_N"/>
</dbReference>
<feature type="binding site" evidence="16">
    <location>
        <position position="132"/>
    </location>
    <ligand>
        <name>Mg(2+)</name>
        <dbReference type="ChEBI" id="CHEBI:18420"/>
        <label>1</label>
    </ligand>
</feature>
<dbReference type="PANTHER" id="PTHR43407:SF1">
    <property type="entry name" value="LENGSIN"/>
    <property type="match status" value="1"/>
</dbReference>
<evidence type="ECO:0000259" key="23">
    <source>
        <dbReference type="PROSITE" id="PS51987"/>
    </source>
</evidence>
<proteinExistence type="inferred from homology"/>
<evidence type="ECO:0000256" key="2">
    <source>
        <dbReference type="ARBA" id="ARBA00009897"/>
    </source>
</evidence>
<comment type="subcellular location">
    <subcellularLocation>
        <location evidence="1 20">Cytoplasm</location>
    </subcellularLocation>
</comment>
<dbReference type="SUPFAM" id="SSF55931">
    <property type="entry name" value="Glutamine synthetase/guanido kinase"/>
    <property type="match status" value="1"/>
</dbReference>
<keyword evidence="6 20" id="KW-0963">Cytoplasm</keyword>
<dbReference type="PROSITE" id="PS00182">
    <property type="entry name" value="GLNA_ADENYLATION"/>
    <property type="match status" value="1"/>
</dbReference>
<evidence type="ECO:0000256" key="12">
    <source>
        <dbReference type="ARBA" id="ARBA00022842"/>
    </source>
</evidence>
<keyword evidence="7 17" id="KW-0597">Phosphoprotein</keyword>
<dbReference type="PROSITE" id="PS51986">
    <property type="entry name" value="GS_BETA_GRASP"/>
    <property type="match status" value="1"/>
</dbReference>
<dbReference type="RefSeq" id="WP_089205109.1">
    <property type="nucleotide sequence ID" value="NZ_FZOD01000001.1"/>
</dbReference>
<evidence type="ECO:0000256" key="5">
    <source>
        <dbReference type="ARBA" id="ARBA00021364"/>
    </source>
</evidence>
<dbReference type="InterPro" id="IPR014746">
    <property type="entry name" value="Gln_synth/guanido_kin_cat_dom"/>
</dbReference>
<evidence type="ECO:0000256" key="17">
    <source>
        <dbReference type="PIRSR" id="PIRSR604809-50"/>
    </source>
</evidence>
<evidence type="ECO:0000256" key="15">
    <source>
        <dbReference type="PIRSR" id="PIRSR604809-2"/>
    </source>
</evidence>
<feature type="binding site" evidence="15">
    <location>
        <position position="343"/>
    </location>
    <ligand>
        <name>ATP</name>
        <dbReference type="ChEBI" id="CHEBI:30616"/>
    </ligand>
</feature>
<dbReference type="InterPro" id="IPR027303">
    <property type="entry name" value="Gln_synth_gly_rich_site"/>
</dbReference>
<feature type="binding site" evidence="14">
    <location>
        <position position="343"/>
    </location>
    <ligand>
        <name>L-glutamate</name>
        <dbReference type="ChEBI" id="CHEBI:29985"/>
    </ligand>
</feature>
<dbReference type="OrthoDB" id="9807095at2"/>
<feature type="binding site" evidence="15">
    <location>
        <begin position="226"/>
        <end position="228"/>
    </location>
    <ligand>
        <name>ATP</name>
        <dbReference type="ChEBI" id="CHEBI:30616"/>
    </ligand>
</feature>
<dbReference type="GO" id="GO:0004356">
    <property type="term" value="F:glutamine synthetase activity"/>
    <property type="evidence" value="ECO:0007669"/>
    <property type="project" value="UniProtKB-EC"/>
</dbReference>